<name>A0ABP7EE28_9ACTN</name>
<dbReference type="EMBL" id="BAAAYX010000026">
    <property type="protein sequence ID" value="GAA3717881.1"/>
    <property type="molecule type" value="Genomic_DNA"/>
</dbReference>
<dbReference type="Proteomes" id="UP001500051">
    <property type="component" value="Unassembled WGS sequence"/>
</dbReference>
<gene>
    <name evidence="2" type="ORF">GCM10022204_42260</name>
</gene>
<protein>
    <submittedName>
        <fullName evidence="2">Uncharacterized protein</fullName>
    </submittedName>
</protein>
<evidence type="ECO:0000313" key="2">
    <source>
        <dbReference type="EMBL" id="GAA3717881.1"/>
    </source>
</evidence>
<sequence length="76" mass="7664">MPVSVPDRLAPDSVEPPGAAPPSLAAQEDMASTVAVASANAAPLREIFTRSPCQTLTQSGEHGSHGGSVADAKQVQ</sequence>
<proteinExistence type="predicted"/>
<accession>A0ABP7EE28</accession>
<feature type="region of interest" description="Disordered" evidence="1">
    <location>
        <begin position="1"/>
        <end position="26"/>
    </location>
</feature>
<reference evidence="3" key="1">
    <citation type="journal article" date="2019" name="Int. J. Syst. Evol. Microbiol.">
        <title>The Global Catalogue of Microorganisms (GCM) 10K type strain sequencing project: providing services to taxonomists for standard genome sequencing and annotation.</title>
        <authorList>
            <consortium name="The Broad Institute Genomics Platform"/>
            <consortium name="The Broad Institute Genome Sequencing Center for Infectious Disease"/>
            <person name="Wu L."/>
            <person name="Ma J."/>
        </authorList>
    </citation>
    <scope>NUCLEOTIDE SEQUENCE [LARGE SCALE GENOMIC DNA]</scope>
    <source>
        <strain evidence="3">JCM 16548</strain>
    </source>
</reference>
<evidence type="ECO:0000256" key="1">
    <source>
        <dbReference type="SAM" id="MobiDB-lite"/>
    </source>
</evidence>
<comment type="caution">
    <text evidence="2">The sequence shown here is derived from an EMBL/GenBank/DDBJ whole genome shotgun (WGS) entry which is preliminary data.</text>
</comment>
<evidence type="ECO:0000313" key="3">
    <source>
        <dbReference type="Proteomes" id="UP001500051"/>
    </source>
</evidence>
<keyword evidence="3" id="KW-1185">Reference proteome</keyword>
<feature type="region of interest" description="Disordered" evidence="1">
    <location>
        <begin position="53"/>
        <end position="76"/>
    </location>
</feature>
<organism evidence="2 3">
    <name type="scientific">Microlunatus aurantiacus</name>
    <dbReference type="NCBI Taxonomy" id="446786"/>
    <lineage>
        <taxon>Bacteria</taxon>
        <taxon>Bacillati</taxon>
        <taxon>Actinomycetota</taxon>
        <taxon>Actinomycetes</taxon>
        <taxon>Propionibacteriales</taxon>
        <taxon>Propionibacteriaceae</taxon>
        <taxon>Microlunatus</taxon>
    </lineage>
</organism>